<evidence type="ECO:0000256" key="2">
    <source>
        <dbReference type="ARBA" id="ARBA00022448"/>
    </source>
</evidence>
<dbReference type="Gene3D" id="1.10.287.70">
    <property type="match status" value="1"/>
</dbReference>
<dbReference type="PRINTS" id="PR00169">
    <property type="entry name" value="KCHANNEL"/>
</dbReference>
<keyword evidence="10 12" id="KW-0472">Membrane</keyword>
<reference evidence="14 15" key="1">
    <citation type="submission" date="2013-12" db="EMBL/GenBank/DDBJ databases">
        <authorList>
            <consortium name="DOE Joint Genome Institute"/>
            <person name="Muyzer G."/>
            <person name="Huntemann M."/>
            <person name="Han J."/>
            <person name="Chen A."/>
            <person name="Kyrpides N."/>
            <person name="Mavromatis K."/>
            <person name="Markowitz V."/>
            <person name="Palaniappan K."/>
            <person name="Ivanova N."/>
            <person name="Schaumberg A."/>
            <person name="Pati A."/>
            <person name="Liolios K."/>
            <person name="Nordberg H.P."/>
            <person name="Cantor M.N."/>
            <person name="Hua S.X."/>
            <person name="Woyke T."/>
        </authorList>
    </citation>
    <scope>NUCLEOTIDE SEQUENCE [LARGE SCALE GENOMIC DNA]</scope>
    <source>
        <strain evidence="14 15">ARh 1</strain>
    </source>
</reference>
<dbReference type="KEGG" id="tti:THITH_12555"/>
<name>W0DNW6_9GAMM</name>
<keyword evidence="2" id="KW-0813">Transport</keyword>
<dbReference type="AlphaFoldDB" id="W0DNW6"/>
<evidence type="ECO:0000256" key="6">
    <source>
        <dbReference type="ARBA" id="ARBA00022882"/>
    </source>
</evidence>
<evidence type="ECO:0000313" key="14">
    <source>
        <dbReference type="EMBL" id="AHE98952.1"/>
    </source>
</evidence>
<dbReference type="HOGENOM" id="CLU_011722_1_1_6"/>
<dbReference type="GO" id="GO:0005249">
    <property type="term" value="F:voltage-gated potassium channel activity"/>
    <property type="evidence" value="ECO:0007669"/>
    <property type="project" value="InterPro"/>
</dbReference>
<dbReference type="InterPro" id="IPR028325">
    <property type="entry name" value="VG_K_chnl"/>
</dbReference>
<keyword evidence="8 12" id="KW-1133">Transmembrane helix</keyword>
<dbReference type="PANTHER" id="PTHR11537:SF254">
    <property type="entry name" value="POTASSIUM VOLTAGE-GATED CHANNEL PROTEIN SHAB"/>
    <property type="match status" value="1"/>
</dbReference>
<keyword evidence="15" id="KW-1185">Reference proteome</keyword>
<evidence type="ECO:0000256" key="7">
    <source>
        <dbReference type="ARBA" id="ARBA00022958"/>
    </source>
</evidence>
<dbReference type="OrthoDB" id="9813518at2"/>
<feature type="domain" description="Ion transport" evidence="13">
    <location>
        <begin position="25"/>
        <end position="244"/>
    </location>
</feature>
<keyword evidence="5" id="KW-0631">Potassium channel</keyword>
<dbReference type="Pfam" id="PF00520">
    <property type="entry name" value="Ion_trans"/>
    <property type="match status" value="1"/>
</dbReference>
<accession>W0DNW6</accession>
<keyword evidence="7" id="KW-0630">Potassium</keyword>
<dbReference type="EMBL" id="CP007029">
    <property type="protein sequence ID" value="AHE98952.1"/>
    <property type="molecule type" value="Genomic_DNA"/>
</dbReference>
<dbReference type="STRING" id="713585.THITH_12555"/>
<dbReference type="SUPFAM" id="SSF81324">
    <property type="entry name" value="Voltage-gated potassium channels"/>
    <property type="match status" value="1"/>
</dbReference>
<evidence type="ECO:0000256" key="11">
    <source>
        <dbReference type="ARBA" id="ARBA00023303"/>
    </source>
</evidence>
<keyword evidence="3" id="KW-0633">Potassium transport</keyword>
<dbReference type="PANTHER" id="PTHR11537">
    <property type="entry name" value="VOLTAGE-GATED POTASSIUM CHANNEL"/>
    <property type="match status" value="1"/>
</dbReference>
<feature type="transmembrane region" description="Helical" evidence="12">
    <location>
        <begin position="20"/>
        <end position="40"/>
    </location>
</feature>
<gene>
    <name evidence="14" type="ORF">THITH_12555</name>
</gene>
<dbReference type="Gene3D" id="1.20.120.350">
    <property type="entry name" value="Voltage-gated potassium channels. Chain C"/>
    <property type="match status" value="1"/>
</dbReference>
<keyword evidence="4 12" id="KW-0812">Transmembrane</keyword>
<dbReference type="GO" id="GO:0001508">
    <property type="term" value="P:action potential"/>
    <property type="evidence" value="ECO:0007669"/>
    <property type="project" value="TreeGrafter"/>
</dbReference>
<protein>
    <submittedName>
        <fullName evidence="14">VIC family potassium channel protein</fullName>
    </submittedName>
</protein>
<feature type="transmembrane region" description="Helical" evidence="12">
    <location>
        <begin position="94"/>
        <end position="121"/>
    </location>
</feature>
<dbReference type="GO" id="GO:0008076">
    <property type="term" value="C:voltage-gated potassium channel complex"/>
    <property type="evidence" value="ECO:0007669"/>
    <property type="project" value="InterPro"/>
</dbReference>
<sequence length="256" mass="28046">MRRRLYLHLEPTAWPRTGLSPANVAIAVLIVSAALLAILETEDTLRSGAPRFFLFAELLIVLAFSVEYLARLYAAGEDPRYRGLWGRLRYMRTWWAIIDLLAILPFLVTMGAQNTFLLRLLKLLRLLRLSRLGRFSRAWAAISEAIHLRRFELMLSFAAAGMLLILSSACLYLVEGGAQPEAFGSIPRALWWSVATLTTVGYGDVTPITAPGRILAGITALAGIGLIALPTGVLASAFSDALRRQAAQDRSGPPGE</sequence>
<evidence type="ECO:0000313" key="15">
    <source>
        <dbReference type="Proteomes" id="UP000005289"/>
    </source>
</evidence>
<proteinExistence type="predicted"/>
<dbReference type="Proteomes" id="UP000005289">
    <property type="component" value="Chromosome"/>
</dbReference>
<keyword evidence="6" id="KW-0851">Voltage-gated channel</keyword>
<evidence type="ECO:0000256" key="3">
    <source>
        <dbReference type="ARBA" id="ARBA00022538"/>
    </source>
</evidence>
<dbReference type="InterPro" id="IPR027359">
    <property type="entry name" value="Volt_channel_dom_sf"/>
</dbReference>
<dbReference type="InterPro" id="IPR003937">
    <property type="entry name" value="K_chnl_volt-dep_KCNQ"/>
</dbReference>
<evidence type="ECO:0000256" key="8">
    <source>
        <dbReference type="ARBA" id="ARBA00022989"/>
    </source>
</evidence>
<dbReference type="PRINTS" id="PR01459">
    <property type="entry name" value="KCNQCHANNEL"/>
</dbReference>
<feature type="transmembrane region" description="Helical" evidence="12">
    <location>
        <begin position="153"/>
        <end position="174"/>
    </location>
</feature>
<comment type="subcellular location">
    <subcellularLocation>
        <location evidence="1">Membrane</location>
        <topology evidence="1">Multi-pass membrane protein</topology>
    </subcellularLocation>
</comment>
<evidence type="ECO:0000256" key="12">
    <source>
        <dbReference type="SAM" id="Phobius"/>
    </source>
</evidence>
<feature type="transmembrane region" description="Helical" evidence="12">
    <location>
        <begin position="214"/>
        <end position="238"/>
    </location>
</feature>
<keyword evidence="11 14" id="KW-0407">Ion channel</keyword>
<evidence type="ECO:0000256" key="4">
    <source>
        <dbReference type="ARBA" id="ARBA00022692"/>
    </source>
</evidence>
<evidence type="ECO:0000259" key="13">
    <source>
        <dbReference type="Pfam" id="PF00520"/>
    </source>
</evidence>
<dbReference type="InterPro" id="IPR005821">
    <property type="entry name" value="Ion_trans_dom"/>
</dbReference>
<organism evidence="14 15">
    <name type="scientific">Thioalkalivibrio paradoxus ARh 1</name>
    <dbReference type="NCBI Taxonomy" id="713585"/>
    <lineage>
        <taxon>Bacteria</taxon>
        <taxon>Pseudomonadati</taxon>
        <taxon>Pseudomonadota</taxon>
        <taxon>Gammaproteobacteria</taxon>
        <taxon>Chromatiales</taxon>
        <taxon>Ectothiorhodospiraceae</taxon>
        <taxon>Thioalkalivibrio</taxon>
    </lineage>
</organism>
<feature type="transmembrane region" description="Helical" evidence="12">
    <location>
        <begin position="52"/>
        <end position="74"/>
    </location>
</feature>
<evidence type="ECO:0000256" key="1">
    <source>
        <dbReference type="ARBA" id="ARBA00004141"/>
    </source>
</evidence>
<evidence type="ECO:0000256" key="9">
    <source>
        <dbReference type="ARBA" id="ARBA00023065"/>
    </source>
</evidence>
<evidence type="ECO:0000256" key="10">
    <source>
        <dbReference type="ARBA" id="ARBA00023136"/>
    </source>
</evidence>
<keyword evidence="9" id="KW-0406">Ion transport</keyword>
<evidence type="ECO:0000256" key="5">
    <source>
        <dbReference type="ARBA" id="ARBA00022826"/>
    </source>
</evidence>